<name>A0A426ZEK7_ENSVE</name>
<feature type="compositionally biased region" description="Basic and acidic residues" evidence="1">
    <location>
        <begin position="93"/>
        <end position="109"/>
    </location>
</feature>
<sequence>MSGTPPPHASSSTAFVAATSLPFPSAMGGRERGAAQFGLQEIGRRQKQLGLRLSRAERDKGGVAVERGRWGTQTIAAYIKKERGWVPHRTSNYKRDGSKELTKPSDRPRTFHSIRNSF</sequence>
<comment type="caution">
    <text evidence="2">The sequence shown here is derived from an EMBL/GenBank/DDBJ whole genome shotgun (WGS) entry which is preliminary data.</text>
</comment>
<evidence type="ECO:0000313" key="3">
    <source>
        <dbReference type="Proteomes" id="UP000287651"/>
    </source>
</evidence>
<organism evidence="2 3">
    <name type="scientific">Ensete ventricosum</name>
    <name type="common">Abyssinian banana</name>
    <name type="synonym">Musa ensete</name>
    <dbReference type="NCBI Taxonomy" id="4639"/>
    <lineage>
        <taxon>Eukaryota</taxon>
        <taxon>Viridiplantae</taxon>
        <taxon>Streptophyta</taxon>
        <taxon>Embryophyta</taxon>
        <taxon>Tracheophyta</taxon>
        <taxon>Spermatophyta</taxon>
        <taxon>Magnoliopsida</taxon>
        <taxon>Liliopsida</taxon>
        <taxon>Zingiberales</taxon>
        <taxon>Musaceae</taxon>
        <taxon>Ensete</taxon>
    </lineage>
</organism>
<protein>
    <submittedName>
        <fullName evidence="2">Uncharacterized protein</fullName>
    </submittedName>
</protein>
<proteinExistence type="predicted"/>
<feature type="region of interest" description="Disordered" evidence="1">
    <location>
        <begin position="89"/>
        <end position="118"/>
    </location>
</feature>
<dbReference type="EMBL" id="AMZH03007007">
    <property type="protein sequence ID" value="RRT62382.1"/>
    <property type="molecule type" value="Genomic_DNA"/>
</dbReference>
<gene>
    <name evidence="2" type="ORF">B296_00022454</name>
</gene>
<reference evidence="2 3" key="1">
    <citation type="journal article" date="2014" name="Agronomy (Basel)">
        <title>A Draft Genome Sequence for Ensete ventricosum, the Drought-Tolerant Tree Against Hunger.</title>
        <authorList>
            <person name="Harrison J."/>
            <person name="Moore K.A."/>
            <person name="Paszkiewicz K."/>
            <person name="Jones T."/>
            <person name="Grant M."/>
            <person name="Ambacheew D."/>
            <person name="Muzemil S."/>
            <person name="Studholme D.J."/>
        </authorList>
    </citation>
    <scope>NUCLEOTIDE SEQUENCE [LARGE SCALE GENOMIC DNA]</scope>
</reference>
<evidence type="ECO:0000256" key="1">
    <source>
        <dbReference type="SAM" id="MobiDB-lite"/>
    </source>
</evidence>
<evidence type="ECO:0000313" key="2">
    <source>
        <dbReference type="EMBL" id="RRT62382.1"/>
    </source>
</evidence>
<dbReference type="Proteomes" id="UP000287651">
    <property type="component" value="Unassembled WGS sequence"/>
</dbReference>
<dbReference type="AlphaFoldDB" id="A0A426ZEK7"/>
<accession>A0A426ZEK7</accession>